<proteinExistence type="predicted"/>
<name>A0A0F8YRX6_9ZZZZ</name>
<comment type="caution">
    <text evidence="1">The sequence shown here is derived from an EMBL/GenBank/DDBJ whole genome shotgun (WGS) entry which is preliminary data.</text>
</comment>
<dbReference type="AlphaFoldDB" id="A0A0F8YRX6"/>
<evidence type="ECO:0000313" key="1">
    <source>
        <dbReference type="EMBL" id="KKK84183.1"/>
    </source>
</evidence>
<sequence>MSYSGGLQYGYAELMQMNGIPLYAGVGPETGFRYRCKLRPQRAGRVKRHRHNGVWWASLEESIGHFTRAQAAQAAYGE</sequence>
<organism evidence="1">
    <name type="scientific">marine sediment metagenome</name>
    <dbReference type="NCBI Taxonomy" id="412755"/>
    <lineage>
        <taxon>unclassified sequences</taxon>
        <taxon>metagenomes</taxon>
        <taxon>ecological metagenomes</taxon>
    </lineage>
</organism>
<reference evidence="1" key="1">
    <citation type="journal article" date="2015" name="Nature">
        <title>Complex archaea that bridge the gap between prokaryotes and eukaryotes.</title>
        <authorList>
            <person name="Spang A."/>
            <person name="Saw J.H."/>
            <person name="Jorgensen S.L."/>
            <person name="Zaremba-Niedzwiedzka K."/>
            <person name="Martijn J."/>
            <person name="Lind A.E."/>
            <person name="van Eijk R."/>
            <person name="Schleper C."/>
            <person name="Guy L."/>
            <person name="Ettema T.J."/>
        </authorList>
    </citation>
    <scope>NUCLEOTIDE SEQUENCE</scope>
</reference>
<gene>
    <name evidence="1" type="ORF">LCGC14_2785930</name>
</gene>
<accession>A0A0F8YRX6</accession>
<protein>
    <submittedName>
        <fullName evidence="1">Uncharacterized protein</fullName>
    </submittedName>
</protein>
<dbReference type="EMBL" id="LAZR01051889">
    <property type="protein sequence ID" value="KKK84183.1"/>
    <property type="molecule type" value="Genomic_DNA"/>
</dbReference>